<evidence type="ECO:0000256" key="1">
    <source>
        <dbReference type="ARBA" id="ARBA00022614"/>
    </source>
</evidence>
<dbReference type="Ensembl" id="ENSSGRT00000086465.1">
    <property type="protein sequence ID" value="ENSSGRP00000081210.1"/>
    <property type="gene ID" value="ENSSGRG00000041077.1"/>
</dbReference>
<keyword evidence="1" id="KW-0433">Leucine-rich repeat</keyword>
<protein>
    <submittedName>
        <fullName evidence="3">Uncharacterized protein</fullName>
    </submittedName>
</protein>
<sequence length="328" mass="36217">MSAQEQVNSCFIFCSLSLRYCCMTNFGCSALTSALKSNPPHLRELDLSGNQLGDSGVKNLSDLLMNPQFKLEKLHLNDCDLTDRSCSALATILGSDTNLKELNMNNNNLQDSGVKLLCTGLENIKCELEILRLSDCSITEEGYTALASALRSNPSHLIELDLTGNDPGQSGVKELNDLLQDPNYSLKTLRFLGPAADEACQYVTGIVGKNLLLLRELNLSEHELGDTRVNQITALLSQESFNSENKHLVFLNSPTHFHHFSLRKCGLTEESCSALATVLRSNSSLKELDMSNNNLRLLDSGVKEICEGLKNPLFWTKTDCCLLKKVLR</sequence>
<keyword evidence="2" id="KW-0677">Repeat</keyword>
<dbReference type="SMART" id="SM00368">
    <property type="entry name" value="LRR_RI"/>
    <property type="match status" value="9"/>
</dbReference>
<name>A0A672QYF8_SINGR</name>
<organism evidence="3 4">
    <name type="scientific">Sinocyclocheilus grahami</name>
    <name type="common">Dianchi golden-line fish</name>
    <name type="synonym">Barbus grahami</name>
    <dbReference type="NCBI Taxonomy" id="75366"/>
    <lineage>
        <taxon>Eukaryota</taxon>
        <taxon>Metazoa</taxon>
        <taxon>Chordata</taxon>
        <taxon>Craniata</taxon>
        <taxon>Vertebrata</taxon>
        <taxon>Euteleostomi</taxon>
        <taxon>Actinopterygii</taxon>
        <taxon>Neopterygii</taxon>
        <taxon>Teleostei</taxon>
        <taxon>Ostariophysi</taxon>
        <taxon>Cypriniformes</taxon>
        <taxon>Cyprinidae</taxon>
        <taxon>Cyprininae</taxon>
        <taxon>Sinocyclocheilus</taxon>
    </lineage>
</organism>
<proteinExistence type="predicted"/>
<accession>A0A672QYF8</accession>
<evidence type="ECO:0000313" key="4">
    <source>
        <dbReference type="Proteomes" id="UP000472262"/>
    </source>
</evidence>
<dbReference type="PROSITE" id="PS51450">
    <property type="entry name" value="LRR"/>
    <property type="match status" value="1"/>
</dbReference>
<evidence type="ECO:0000313" key="3">
    <source>
        <dbReference type="Ensembl" id="ENSSGRP00000081210.1"/>
    </source>
</evidence>
<dbReference type="AlphaFoldDB" id="A0A672QYF8"/>
<dbReference type="SUPFAM" id="SSF52047">
    <property type="entry name" value="RNI-like"/>
    <property type="match status" value="1"/>
</dbReference>
<reference evidence="3" key="2">
    <citation type="submission" date="2025-09" db="UniProtKB">
        <authorList>
            <consortium name="Ensembl"/>
        </authorList>
    </citation>
    <scope>IDENTIFICATION</scope>
</reference>
<dbReference type="PANTHER" id="PTHR24106">
    <property type="entry name" value="NACHT, LRR AND CARD DOMAINS-CONTAINING"/>
    <property type="match status" value="1"/>
</dbReference>
<dbReference type="Pfam" id="PF13516">
    <property type="entry name" value="LRR_6"/>
    <property type="match status" value="4"/>
</dbReference>
<dbReference type="InterPro" id="IPR032675">
    <property type="entry name" value="LRR_dom_sf"/>
</dbReference>
<reference evidence="3" key="1">
    <citation type="submission" date="2025-08" db="UniProtKB">
        <authorList>
            <consortium name="Ensembl"/>
        </authorList>
    </citation>
    <scope>IDENTIFICATION</scope>
</reference>
<evidence type="ECO:0000256" key="2">
    <source>
        <dbReference type="ARBA" id="ARBA00022737"/>
    </source>
</evidence>
<dbReference type="InterPro" id="IPR001611">
    <property type="entry name" value="Leu-rich_rpt"/>
</dbReference>
<dbReference type="Gene3D" id="3.80.10.10">
    <property type="entry name" value="Ribonuclease Inhibitor"/>
    <property type="match status" value="2"/>
</dbReference>
<keyword evidence="4" id="KW-1185">Reference proteome</keyword>
<dbReference type="Proteomes" id="UP000472262">
    <property type="component" value="Unassembled WGS sequence"/>
</dbReference>
<dbReference type="InterPro" id="IPR051261">
    <property type="entry name" value="NLR"/>
</dbReference>